<evidence type="ECO:0000313" key="3">
    <source>
        <dbReference type="Proteomes" id="UP001209654"/>
    </source>
</evidence>
<protein>
    <submittedName>
        <fullName evidence="2">Uncharacterized protein</fullName>
    </submittedName>
</protein>
<reference evidence="2 3" key="1">
    <citation type="journal article" date="2023" name="Int. J. Syst. Evol. Microbiol.">
        <title>Arthrobacter mangrovi sp. nov., an actinobacterium isolated from the rhizosphere of a mangrove.</title>
        <authorList>
            <person name="Hamada M."/>
            <person name="Saitou S."/>
            <person name="Enomoto N."/>
            <person name="Nanri K."/>
            <person name="Hidaka K."/>
            <person name="Miura T."/>
            <person name="Tamura T."/>
        </authorList>
    </citation>
    <scope>NUCLEOTIDE SEQUENCE [LARGE SCALE GENOMIC DNA]</scope>
    <source>
        <strain evidence="2 3">NBRC 112813</strain>
    </source>
</reference>
<proteinExistence type="predicted"/>
<feature type="compositionally biased region" description="Acidic residues" evidence="1">
    <location>
        <begin position="104"/>
        <end position="114"/>
    </location>
</feature>
<sequence length="114" mass="11332">MGDAASDAANQAVDDITNAAVQEVTDQICGVLDDGAVSASEQQFLAGLVSAAERAGAPESVTGPLNQVAQAGDAVPAEAVRQLGANCSGSSENTHESGNSDNSENGEEAENAEN</sequence>
<feature type="region of interest" description="Disordered" evidence="1">
    <location>
        <begin position="80"/>
        <end position="114"/>
    </location>
</feature>
<gene>
    <name evidence="2" type="ORF">AHIS1636_21650</name>
</gene>
<keyword evidence="3" id="KW-1185">Reference proteome</keyword>
<accession>A0ABQ5MUV2</accession>
<comment type="caution">
    <text evidence="2">The sequence shown here is derived from an EMBL/GenBank/DDBJ whole genome shotgun (WGS) entry which is preliminary data.</text>
</comment>
<organism evidence="2 3">
    <name type="scientific">Arthrobacter mangrovi</name>
    <dbReference type="NCBI Taxonomy" id="2966350"/>
    <lineage>
        <taxon>Bacteria</taxon>
        <taxon>Bacillati</taxon>
        <taxon>Actinomycetota</taxon>
        <taxon>Actinomycetes</taxon>
        <taxon>Micrococcales</taxon>
        <taxon>Micrococcaceae</taxon>
        <taxon>Arthrobacter</taxon>
    </lineage>
</organism>
<dbReference type="Proteomes" id="UP001209654">
    <property type="component" value="Unassembled WGS sequence"/>
</dbReference>
<evidence type="ECO:0000313" key="2">
    <source>
        <dbReference type="EMBL" id="GLB67725.1"/>
    </source>
</evidence>
<name>A0ABQ5MUV2_9MICC</name>
<dbReference type="EMBL" id="BRVS01000008">
    <property type="protein sequence ID" value="GLB67725.1"/>
    <property type="molecule type" value="Genomic_DNA"/>
</dbReference>
<evidence type="ECO:0000256" key="1">
    <source>
        <dbReference type="SAM" id="MobiDB-lite"/>
    </source>
</evidence>